<keyword evidence="1" id="KW-0472">Membrane</keyword>
<evidence type="ECO:0000313" key="2">
    <source>
        <dbReference type="EMBL" id="KAH7955405.1"/>
    </source>
</evidence>
<protein>
    <submittedName>
        <fullName evidence="2">Uncharacterized protein</fullName>
    </submittedName>
</protein>
<dbReference type="Proteomes" id="UP000821837">
    <property type="component" value="Unassembled WGS sequence"/>
</dbReference>
<dbReference type="AlphaFoldDB" id="A0A9D4PT76"/>
<gene>
    <name evidence="2" type="ORF">HPB52_000827</name>
</gene>
<keyword evidence="3" id="KW-1185">Reference proteome</keyword>
<keyword evidence="1" id="KW-0812">Transmembrane</keyword>
<proteinExistence type="predicted"/>
<reference evidence="2" key="2">
    <citation type="submission" date="2021-09" db="EMBL/GenBank/DDBJ databases">
        <authorList>
            <person name="Jia N."/>
            <person name="Wang J."/>
            <person name="Shi W."/>
            <person name="Du L."/>
            <person name="Sun Y."/>
            <person name="Zhan W."/>
            <person name="Jiang J."/>
            <person name="Wang Q."/>
            <person name="Zhang B."/>
            <person name="Ji P."/>
            <person name="Sakyi L.B."/>
            <person name="Cui X."/>
            <person name="Yuan T."/>
            <person name="Jiang B."/>
            <person name="Yang W."/>
            <person name="Lam T.T.-Y."/>
            <person name="Chang Q."/>
            <person name="Ding S."/>
            <person name="Wang X."/>
            <person name="Zhu J."/>
            <person name="Ruan X."/>
            <person name="Zhao L."/>
            <person name="Wei J."/>
            <person name="Que T."/>
            <person name="Du C."/>
            <person name="Cheng J."/>
            <person name="Dai P."/>
            <person name="Han X."/>
            <person name="Huang E."/>
            <person name="Gao Y."/>
            <person name="Liu J."/>
            <person name="Shao H."/>
            <person name="Ye R."/>
            <person name="Li L."/>
            <person name="Wei W."/>
            <person name="Wang X."/>
            <person name="Wang C."/>
            <person name="Huo Q."/>
            <person name="Li W."/>
            <person name="Guo W."/>
            <person name="Chen H."/>
            <person name="Chen S."/>
            <person name="Zhou L."/>
            <person name="Zhou L."/>
            <person name="Ni X."/>
            <person name="Tian J."/>
            <person name="Zhou Y."/>
            <person name="Sheng Y."/>
            <person name="Liu T."/>
            <person name="Pan Y."/>
            <person name="Xia L."/>
            <person name="Li J."/>
            <person name="Zhao F."/>
            <person name="Cao W."/>
        </authorList>
    </citation>
    <scope>NUCLEOTIDE SEQUENCE</scope>
    <source>
        <strain evidence="2">Rsan-2018</strain>
        <tissue evidence="2">Larvae</tissue>
    </source>
</reference>
<name>A0A9D4PT76_RHISA</name>
<feature type="transmembrane region" description="Helical" evidence="1">
    <location>
        <begin position="12"/>
        <end position="38"/>
    </location>
</feature>
<evidence type="ECO:0000313" key="3">
    <source>
        <dbReference type="Proteomes" id="UP000821837"/>
    </source>
</evidence>
<evidence type="ECO:0000256" key="1">
    <source>
        <dbReference type="SAM" id="Phobius"/>
    </source>
</evidence>
<reference evidence="2" key="1">
    <citation type="journal article" date="2020" name="Cell">
        <title>Large-Scale Comparative Analyses of Tick Genomes Elucidate Their Genetic Diversity and Vector Capacities.</title>
        <authorList>
            <consortium name="Tick Genome and Microbiome Consortium (TIGMIC)"/>
            <person name="Jia N."/>
            <person name="Wang J."/>
            <person name="Shi W."/>
            <person name="Du L."/>
            <person name="Sun Y."/>
            <person name="Zhan W."/>
            <person name="Jiang J.F."/>
            <person name="Wang Q."/>
            <person name="Zhang B."/>
            <person name="Ji P."/>
            <person name="Bell-Sakyi L."/>
            <person name="Cui X.M."/>
            <person name="Yuan T.T."/>
            <person name="Jiang B.G."/>
            <person name="Yang W.F."/>
            <person name="Lam T.T."/>
            <person name="Chang Q.C."/>
            <person name="Ding S.J."/>
            <person name="Wang X.J."/>
            <person name="Zhu J.G."/>
            <person name="Ruan X.D."/>
            <person name="Zhao L."/>
            <person name="Wei J.T."/>
            <person name="Ye R.Z."/>
            <person name="Que T.C."/>
            <person name="Du C.H."/>
            <person name="Zhou Y.H."/>
            <person name="Cheng J.X."/>
            <person name="Dai P.F."/>
            <person name="Guo W.B."/>
            <person name="Han X.H."/>
            <person name="Huang E.J."/>
            <person name="Li L.F."/>
            <person name="Wei W."/>
            <person name="Gao Y.C."/>
            <person name="Liu J.Z."/>
            <person name="Shao H.Z."/>
            <person name="Wang X."/>
            <person name="Wang C.C."/>
            <person name="Yang T.C."/>
            <person name="Huo Q.B."/>
            <person name="Li W."/>
            <person name="Chen H.Y."/>
            <person name="Chen S.E."/>
            <person name="Zhou L.G."/>
            <person name="Ni X.B."/>
            <person name="Tian J.H."/>
            <person name="Sheng Y."/>
            <person name="Liu T."/>
            <person name="Pan Y.S."/>
            <person name="Xia L.Y."/>
            <person name="Li J."/>
            <person name="Zhao F."/>
            <person name="Cao W.C."/>
        </authorList>
    </citation>
    <scope>NUCLEOTIDE SEQUENCE</scope>
    <source>
        <strain evidence="2">Rsan-2018</strain>
    </source>
</reference>
<dbReference type="EMBL" id="JABSTV010001250">
    <property type="protein sequence ID" value="KAH7955405.1"/>
    <property type="molecule type" value="Genomic_DNA"/>
</dbReference>
<organism evidence="2 3">
    <name type="scientific">Rhipicephalus sanguineus</name>
    <name type="common">Brown dog tick</name>
    <name type="synonym">Ixodes sanguineus</name>
    <dbReference type="NCBI Taxonomy" id="34632"/>
    <lineage>
        <taxon>Eukaryota</taxon>
        <taxon>Metazoa</taxon>
        <taxon>Ecdysozoa</taxon>
        <taxon>Arthropoda</taxon>
        <taxon>Chelicerata</taxon>
        <taxon>Arachnida</taxon>
        <taxon>Acari</taxon>
        <taxon>Parasitiformes</taxon>
        <taxon>Ixodida</taxon>
        <taxon>Ixodoidea</taxon>
        <taxon>Ixodidae</taxon>
        <taxon>Rhipicephalinae</taxon>
        <taxon>Rhipicephalus</taxon>
        <taxon>Rhipicephalus</taxon>
    </lineage>
</organism>
<accession>A0A9D4PT76</accession>
<sequence>MAKTVGFEHPQVVMLLNILVAAVGVPLMRILCLMFYFVSMCCAISIAFAEQTAGQPDHAAGLSAVPA</sequence>
<comment type="caution">
    <text evidence="2">The sequence shown here is derived from an EMBL/GenBank/DDBJ whole genome shotgun (WGS) entry which is preliminary data.</text>
</comment>
<keyword evidence="1" id="KW-1133">Transmembrane helix</keyword>